<dbReference type="GO" id="GO:0043005">
    <property type="term" value="C:neuron projection"/>
    <property type="evidence" value="ECO:0007669"/>
    <property type="project" value="TreeGrafter"/>
</dbReference>
<evidence type="ECO:0000256" key="3">
    <source>
        <dbReference type="ARBA" id="ARBA00022475"/>
    </source>
</evidence>
<dbReference type="OrthoDB" id="6076970at2759"/>
<dbReference type="EMBL" id="JPKZ01001137">
    <property type="protein sequence ID" value="KHN83774.1"/>
    <property type="molecule type" value="Genomic_DNA"/>
</dbReference>
<feature type="transmembrane region" description="Helical" evidence="11">
    <location>
        <begin position="73"/>
        <end position="96"/>
    </location>
</feature>
<name>A0A0B2VR57_TOXCA</name>
<dbReference type="SUPFAM" id="SSF81321">
    <property type="entry name" value="Family A G protein-coupled receptor-like"/>
    <property type="match status" value="1"/>
</dbReference>
<dbReference type="PROSITE" id="PS00237">
    <property type="entry name" value="G_PROTEIN_RECEP_F1_1"/>
    <property type="match status" value="1"/>
</dbReference>
<dbReference type="PRINTS" id="PR00237">
    <property type="entry name" value="GPCRRHODOPSN"/>
</dbReference>
<evidence type="ECO:0000256" key="1">
    <source>
        <dbReference type="ARBA" id="ARBA00004651"/>
    </source>
</evidence>
<keyword evidence="6 10" id="KW-0297">G-protein coupled receptor</keyword>
<dbReference type="InterPro" id="IPR017452">
    <property type="entry name" value="GPCR_Rhodpsn_7TM"/>
</dbReference>
<accession>A0A0B2VR57</accession>
<protein>
    <submittedName>
        <fullName evidence="13">Somatostatin receptor type 5</fullName>
    </submittedName>
</protein>
<evidence type="ECO:0000313" key="14">
    <source>
        <dbReference type="Proteomes" id="UP000031036"/>
    </source>
</evidence>
<dbReference type="Proteomes" id="UP000031036">
    <property type="component" value="Unassembled WGS sequence"/>
</dbReference>
<evidence type="ECO:0000256" key="4">
    <source>
        <dbReference type="ARBA" id="ARBA00022692"/>
    </source>
</evidence>
<feature type="transmembrane region" description="Helical" evidence="11">
    <location>
        <begin position="227"/>
        <end position="247"/>
    </location>
</feature>
<comment type="similarity">
    <text evidence="2 10">Belongs to the G-protein coupled receptor 1 family.</text>
</comment>
<dbReference type="PANTHER" id="PTHR24229">
    <property type="entry name" value="NEUROPEPTIDES RECEPTOR"/>
    <property type="match status" value="1"/>
</dbReference>
<dbReference type="GO" id="GO:0042277">
    <property type="term" value="F:peptide binding"/>
    <property type="evidence" value="ECO:0007669"/>
    <property type="project" value="TreeGrafter"/>
</dbReference>
<feature type="transmembrane region" description="Helical" evidence="11">
    <location>
        <begin position="116"/>
        <end position="138"/>
    </location>
</feature>
<evidence type="ECO:0000313" key="13">
    <source>
        <dbReference type="EMBL" id="KHN83774.1"/>
    </source>
</evidence>
<keyword evidence="14" id="KW-1185">Reference proteome</keyword>
<evidence type="ECO:0000256" key="6">
    <source>
        <dbReference type="ARBA" id="ARBA00023040"/>
    </source>
</evidence>
<dbReference type="STRING" id="6265.A0A0B2VR57"/>
<feature type="transmembrane region" description="Helical" evidence="11">
    <location>
        <begin position="150"/>
        <end position="170"/>
    </location>
</feature>
<dbReference type="OMA" id="RTISNIY"/>
<comment type="caution">
    <text evidence="13">The sequence shown here is derived from an EMBL/GenBank/DDBJ whole genome shotgun (WGS) entry which is preliminary data.</text>
</comment>
<comment type="subcellular location">
    <subcellularLocation>
        <location evidence="1">Cell membrane</location>
        <topology evidence="1">Multi-pass membrane protein</topology>
    </subcellularLocation>
</comment>
<sequence length="394" mass="45817">FQQSVFMNESEYYSLEYDEYDERRQQHADILFYAKLFSNMAWCTAAFVGVPGNILVLYVIMKYREMRTVSNMFIFNLALADLLFLAGVPIVVIQTITSEWIFGQAMCKAFISGNGINQFASAIFMGVLSLDRYLAVCYAIKSTKWRTPRFALILSIASWLAVTIEMVPLLKFAKLIRIYEDGSENSRCSCMLIWSDDLESTMNDSDIINEITFSKRIFTTYSFTLSYMLPLVAIWYFYANIIARLWARRKTFFKTSRKSSRRATTKVTLMGLTIVISYTLCWMPFWVVTWSIELEANWVVSPLLVPLSYGAYALQYINSAVNPFLYMFLTDTFRQKLVHWRSMKRKGEMTRQPSETTHMLPLMRAASNAKFSTSFRESIRSLSEEPTIRTDYYL</sequence>
<keyword evidence="7 11" id="KW-0472">Membrane</keyword>
<keyword evidence="3" id="KW-1003">Cell membrane</keyword>
<organism evidence="13 14">
    <name type="scientific">Toxocara canis</name>
    <name type="common">Canine roundworm</name>
    <dbReference type="NCBI Taxonomy" id="6265"/>
    <lineage>
        <taxon>Eukaryota</taxon>
        <taxon>Metazoa</taxon>
        <taxon>Ecdysozoa</taxon>
        <taxon>Nematoda</taxon>
        <taxon>Chromadorea</taxon>
        <taxon>Rhabditida</taxon>
        <taxon>Spirurina</taxon>
        <taxon>Ascaridomorpha</taxon>
        <taxon>Ascaridoidea</taxon>
        <taxon>Toxocaridae</taxon>
        <taxon>Toxocara</taxon>
    </lineage>
</organism>
<gene>
    <name evidence="13" type="primary">SSTR5</name>
    <name evidence="13" type="ORF">Tcan_13630</name>
</gene>
<evidence type="ECO:0000259" key="12">
    <source>
        <dbReference type="PROSITE" id="PS50262"/>
    </source>
</evidence>
<dbReference type="PRINTS" id="PR01012">
    <property type="entry name" value="NRPEPTIDEYR"/>
</dbReference>
<dbReference type="PROSITE" id="PS50262">
    <property type="entry name" value="G_PROTEIN_RECEP_F1_2"/>
    <property type="match status" value="1"/>
</dbReference>
<evidence type="ECO:0000256" key="8">
    <source>
        <dbReference type="ARBA" id="ARBA00023170"/>
    </source>
</evidence>
<keyword evidence="8 10" id="KW-0675">Receptor</keyword>
<dbReference type="InterPro" id="IPR000276">
    <property type="entry name" value="GPCR_Rhodpsn"/>
</dbReference>
<dbReference type="AlphaFoldDB" id="A0A0B2VR57"/>
<dbReference type="GO" id="GO:0005886">
    <property type="term" value="C:plasma membrane"/>
    <property type="evidence" value="ECO:0007669"/>
    <property type="project" value="UniProtKB-SubCell"/>
</dbReference>
<feature type="domain" description="G-protein coupled receptors family 1 profile" evidence="12">
    <location>
        <begin position="52"/>
        <end position="326"/>
    </location>
</feature>
<evidence type="ECO:0000256" key="10">
    <source>
        <dbReference type="RuleBase" id="RU000688"/>
    </source>
</evidence>
<evidence type="ECO:0000256" key="5">
    <source>
        <dbReference type="ARBA" id="ARBA00022989"/>
    </source>
</evidence>
<keyword evidence="4 10" id="KW-0812">Transmembrane</keyword>
<feature type="transmembrane region" description="Helical" evidence="11">
    <location>
        <begin position="309"/>
        <end position="329"/>
    </location>
</feature>
<evidence type="ECO:0000256" key="9">
    <source>
        <dbReference type="ARBA" id="ARBA00023224"/>
    </source>
</evidence>
<proteinExistence type="inferred from homology"/>
<keyword evidence="9 10" id="KW-0807">Transducer</keyword>
<evidence type="ECO:0000256" key="7">
    <source>
        <dbReference type="ARBA" id="ARBA00023136"/>
    </source>
</evidence>
<evidence type="ECO:0000256" key="11">
    <source>
        <dbReference type="SAM" id="Phobius"/>
    </source>
</evidence>
<keyword evidence="5 11" id="KW-1133">Transmembrane helix</keyword>
<feature type="non-terminal residue" evidence="13">
    <location>
        <position position="1"/>
    </location>
</feature>
<dbReference type="InterPro" id="IPR000611">
    <property type="entry name" value="NPY_rcpt"/>
</dbReference>
<dbReference type="Pfam" id="PF00001">
    <property type="entry name" value="7tm_1"/>
    <property type="match status" value="1"/>
</dbReference>
<feature type="transmembrane region" description="Helical" evidence="11">
    <location>
        <begin position="267"/>
        <end position="289"/>
    </location>
</feature>
<dbReference type="SMART" id="SM01381">
    <property type="entry name" value="7TM_GPCR_Srsx"/>
    <property type="match status" value="1"/>
</dbReference>
<evidence type="ECO:0000256" key="2">
    <source>
        <dbReference type="ARBA" id="ARBA00010663"/>
    </source>
</evidence>
<dbReference type="PANTHER" id="PTHR24229:SF40">
    <property type="entry name" value="ALLATOSTATIN C RECEPTOR 1-RELATED"/>
    <property type="match status" value="1"/>
</dbReference>
<feature type="transmembrane region" description="Helical" evidence="11">
    <location>
        <begin position="39"/>
        <end position="61"/>
    </location>
</feature>
<dbReference type="Gene3D" id="1.20.1070.10">
    <property type="entry name" value="Rhodopsin 7-helix transmembrane proteins"/>
    <property type="match status" value="1"/>
</dbReference>
<dbReference type="GO" id="GO:0004983">
    <property type="term" value="F:neuropeptide Y receptor activity"/>
    <property type="evidence" value="ECO:0007669"/>
    <property type="project" value="InterPro"/>
</dbReference>
<reference evidence="13 14" key="1">
    <citation type="submission" date="2014-11" db="EMBL/GenBank/DDBJ databases">
        <title>Genetic blueprint of the zoonotic pathogen Toxocara canis.</title>
        <authorList>
            <person name="Zhu X.-Q."/>
            <person name="Korhonen P.K."/>
            <person name="Cai H."/>
            <person name="Young N.D."/>
            <person name="Nejsum P."/>
            <person name="von Samson-Himmelstjerna G."/>
            <person name="Boag P.R."/>
            <person name="Tan P."/>
            <person name="Li Q."/>
            <person name="Min J."/>
            <person name="Yang Y."/>
            <person name="Wang X."/>
            <person name="Fang X."/>
            <person name="Hall R.S."/>
            <person name="Hofmann A."/>
            <person name="Sternberg P.W."/>
            <person name="Jex A.R."/>
            <person name="Gasser R.B."/>
        </authorList>
    </citation>
    <scope>NUCLEOTIDE SEQUENCE [LARGE SCALE GENOMIC DNA]</scope>
    <source>
        <strain evidence="13">PN_DK_2014</strain>
    </source>
</reference>